<dbReference type="PANTHER" id="PTHR43471">
    <property type="entry name" value="ABC TRANSPORTER PERMEASE"/>
    <property type="match status" value="1"/>
</dbReference>
<evidence type="ECO:0008006" key="4">
    <source>
        <dbReference type="Google" id="ProtNLM"/>
    </source>
</evidence>
<protein>
    <recommendedName>
        <fullName evidence="4">ABC transporter permease</fullName>
    </recommendedName>
</protein>
<comment type="caution">
    <text evidence="2">The sequence shown here is derived from an EMBL/GenBank/DDBJ whole genome shotgun (WGS) entry which is preliminary data.</text>
</comment>
<keyword evidence="1" id="KW-0472">Membrane</keyword>
<feature type="transmembrane region" description="Helical" evidence="1">
    <location>
        <begin position="297"/>
        <end position="318"/>
    </location>
</feature>
<accession>A0A164LZR3</accession>
<evidence type="ECO:0000256" key="1">
    <source>
        <dbReference type="SAM" id="Phobius"/>
    </source>
</evidence>
<evidence type="ECO:0000313" key="3">
    <source>
        <dbReference type="Proteomes" id="UP000076482"/>
    </source>
</evidence>
<gene>
    <name evidence="2" type="ORF">B4088_4837</name>
</gene>
<dbReference type="AlphaFoldDB" id="A0A164LZR3"/>
<keyword evidence="1" id="KW-0812">Transmembrane</keyword>
<dbReference type="PATRIC" id="fig|1396.535.peg.6754"/>
<evidence type="ECO:0000313" key="2">
    <source>
        <dbReference type="EMBL" id="KZD57801.1"/>
    </source>
</evidence>
<feature type="transmembrane region" description="Helical" evidence="1">
    <location>
        <begin position="209"/>
        <end position="235"/>
    </location>
</feature>
<keyword evidence="1" id="KW-1133">Transmembrane helix</keyword>
<feature type="transmembrane region" description="Helical" evidence="1">
    <location>
        <begin position="269"/>
        <end position="290"/>
    </location>
</feature>
<dbReference type="EMBL" id="LJKE01000087">
    <property type="protein sequence ID" value="KZD57801.1"/>
    <property type="molecule type" value="Genomic_DNA"/>
</dbReference>
<reference evidence="2 3" key="1">
    <citation type="submission" date="2015-09" db="EMBL/GenBank/DDBJ databases">
        <title>Bacillus cereus food isolates.</title>
        <authorList>
            <person name="Boekhorst J."/>
        </authorList>
    </citation>
    <scope>NUCLEOTIDE SEQUENCE [LARGE SCALE GENOMIC DNA]</scope>
    <source>
        <strain evidence="2 3">B4088</strain>
    </source>
</reference>
<dbReference type="Proteomes" id="UP000076482">
    <property type="component" value="Unassembled WGS sequence"/>
</dbReference>
<feature type="transmembrane region" description="Helical" evidence="1">
    <location>
        <begin position="12"/>
        <end position="33"/>
    </location>
</feature>
<feature type="transmembrane region" description="Helical" evidence="1">
    <location>
        <begin position="166"/>
        <end position="188"/>
    </location>
</feature>
<name>A0A164LZR3_BACCE</name>
<proteinExistence type="predicted"/>
<feature type="transmembrane region" description="Helical" evidence="1">
    <location>
        <begin position="338"/>
        <end position="359"/>
    </location>
</feature>
<sequence>MKIFLFELKKMLYSNILFTLIIATILIICGLFLHNALKQDIVQMKKIDFFSKYETEVFNQVTGDQDSLKKGPNAKIESRLEIGLPLLKHLNQLIQEVKDNKWKNELQTEMKVYDLAMHFQQVEGGFSASEKDMKKAIQLNENLLQQGLPKEDLDLSIQPSLFMKKVISLLLNAPGFLILLLLLGTVITKEFEDHTIKLAYTLPISRSHYVLIKFFSLLVVSLLWILLVFSLSYILPTIFGKSTGNIFNYPLFTKTETITSSGTYLKTALTYSLFYSTVAISLLVLIGFWIRNTLVTYLILTFILSIGFILSKIGFNPFLSPLSYQQIDRVILDNNGYYPLGAVVLIGSTFLLLLCAICMNRKRGV</sequence>
<organism evidence="2 3">
    <name type="scientific">Bacillus cereus</name>
    <dbReference type="NCBI Taxonomy" id="1396"/>
    <lineage>
        <taxon>Bacteria</taxon>
        <taxon>Bacillati</taxon>
        <taxon>Bacillota</taxon>
        <taxon>Bacilli</taxon>
        <taxon>Bacillales</taxon>
        <taxon>Bacillaceae</taxon>
        <taxon>Bacillus</taxon>
        <taxon>Bacillus cereus group</taxon>
    </lineage>
</organism>